<keyword evidence="5" id="KW-0964">Secreted</keyword>
<evidence type="ECO:0000256" key="12">
    <source>
        <dbReference type="ARBA" id="ARBA00029391"/>
    </source>
</evidence>
<dbReference type="InterPro" id="IPR033834">
    <property type="entry name" value="Angiotensinogen_serpin_dom"/>
</dbReference>
<evidence type="ECO:0000256" key="15">
    <source>
        <dbReference type="RuleBase" id="RU000411"/>
    </source>
</evidence>
<evidence type="ECO:0000256" key="16">
    <source>
        <dbReference type="SAM" id="SignalP"/>
    </source>
</evidence>
<organism evidence="18 19">
    <name type="scientific">Apodemus speciosus</name>
    <name type="common">Large Japanese field mouse</name>
    <dbReference type="NCBI Taxonomy" id="105296"/>
    <lineage>
        <taxon>Eukaryota</taxon>
        <taxon>Metazoa</taxon>
        <taxon>Chordata</taxon>
        <taxon>Craniata</taxon>
        <taxon>Vertebrata</taxon>
        <taxon>Euteleostomi</taxon>
        <taxon>Mammalia</taxon>
        <taxon>Eutheria</taxon>
        <taxon>Euarchontoglires</taxon>
        <taxon>Glires</taxon>
        <taxon>Rodentia</taxon>
        <taxon>Myomorpha</taxon>
        <taxon>Muroidea</taxon>
        <taxon>Muridae</taxon>
        <taxon>Murinae</taxon>
        <taxon>Apodemus</taxon>
    </lineage>
</organism>
<evidence type="ECO:0000256" key="14">
    <source>
        <dbReference type="ARBA" id="ARBA00046068"/>
    </source>
</evidence>
<feature type="domain" description="Serpin" evidence="17">
    <location>
        <begin position="106"/>
        <end position="509"/>
    </location>
</feature>
<evidence type="ECO:0000256" key="10">
    <source>
        <dbReference type="ARBA" id="ARBA00023322"/>
    </source>
</evidence>
<evidence type="ECO:0000256" key="3">
    <source>
        <dbReference type="ARBA" id="ARBA00009500"/>
    </source>
</evidence>
<dbReference type="InterPro" id="IPR042178">
    <property type="entry name" value="Serpin_sf_1"/>
</dbReference>
<comment type="similarity">
    <text evidence="3 15">Belongs to the serpin family.</text>
</comment>
<evidence type="ECO:0000256" key="7">
    <source>
        <dbReference type="ARBA" id="ARBA00022858"/>
    </source>
</evidence>
<proteinExistence type="inferred from homology"/>
<reference evidence="18 19" key="1">
    <citation type="submission" date="2024-08" db="EMBL/GenBank/DDBJ databases">
        <title>The draft genome of Apodemus speciosus.</title>
        <authorList>
            <person name="Nabeshima K."/>
            <person name="Suzuki S."/>
            <person name="Onuma M."/>
        </authorList>
    </citation>
    <scope>NUCLEOTIDE SEQUENCE [LARGE SCALE GENOMIC DNA]</scope>
    <source>
        <strain evidence="18">IB14-021</strain>
    </source>
</reference>
<comment type="function">
    <text evidence="1">Essential component of the renin-angiotensin system (RAS), a potent regulator of blood pressure, body fluid and electrolyte homeostasis.</text>
</comment>
<keyword evidence="10" id="KW-0839">Vasoconstrictor</keyword>
<evidence type="ECO:0000256" key="5">
    <source>
        <dbReference type="ARBA" id="ARBA00022525"/>
    </source>
</evidence>
<sequence length="513" mass="55153">MTPTGAGLKATIFCILTWVSLTAGDRVYIHPFHLLYYSKSTCAQLENPNVETLPEPTFEPVPIQAKTSPVDEKTLRDQLVLATEKLGAEDRQRAAQVAMIANFLGFRMYKMLREAGGVARGAILSPPALFGTLVSFYLGSLDPTASQLQALLGVPVKEGDCTSRLDGHKVLAALQAVQGLLVTQGGSSSQIPLLQSTVVGLFTAPGLRLKQPFVQSLAPFAPAVFPRSLDLSTDPALATEKINRFVQAVTGWKMNLPLEGVSADSTLLFNTYVHFQGKMRGFSQLAGLHEFWVDNSTSVSVPMLSSTGDFQHWSDAQNNFSMTRVPLGESAALLLIQPHCISDLDRVEALVFQHDLLTRIKNPPPRGKVLLMHQAESRGRRAATVSTSSTVGAPGPPSVSGGAIRLTLPQLEIRGSYNLQDLLAQAKLSTLLGAEANLGKIGDTNPRVGEVLNGILLELKAGEEEQPTESAQQPGSPEALDVTLSSPFLFAIYERDSGALHFLGRVDNPQSVV</sequence>
<dbReference type="Proteomes" id="UP001623349">
    <property type="component" value="Unassembled WGS sequence"/>
</dbReference>
<dbReference type="InterPro" id="IPR042185">
    <property type="entry name" value="Serpin_sf_2"/>
</dbReference>
<evidence type="ECO:0000313" key="19">
    <source>
        <dbReference type="Proteomes" id="UP001623349"/>
    </source>
</evidence>
<evidence type="ECO:0000256" key="13">
    <source>
        <dbReference type="ARBA" id="ARBA00033182"/>
    </source>
</evidence>
<comment type="caution">
    <text evidence="18">The sequence shown here is derived from an EMBL/GenBank/DDBJ whole genome shotgun (WGS) entry which is preliminary data.</text>
</comment>
<feature type="signal peptide" evidence="16">
    <location>
        <begin position="1"/>
        <end position="24"/>
    </location>
</feature>
<comment type="function">
    <text evidence="12">Is a ligand for the G-protein coupled receptor MAS1. Has vasodilator and antidiuretic effects. Has an antithrombotic effect that involves MAS1-mediated release of nitric oxide from platelets.</text>
</comment>
<dbReference type="InterPro" id="IPR000215">
    <property type="entry name" value="Serpin_fam"/>
</dbReference>
<comment type="function">
    <text evidence="11">Stimulates aldosterone release.</text>
</comment>
<dbReference type="SUPFAM" id="SSF56574">
    <property type="entry name" value="Serpins"/>
    <property type="match status" value="1"/>
</dbReference>
<evidence type="ECO:0000256" key="8">
    <source>
        <dbReference type="ARBA" id="ARBA00023157"/>
    </source>
</evidence>
<dbReference type="EMBL" id="BAAFST010000008">
    <property type="protein sequence ID" value="GAB1293797.1"/>
    <property type="molecule type" value="Genomic_DNA"/>
</dbReference>
<protein>
    <recommendedName>
        <fullName evidence="4">Angiotensinogen</fullName>
    </recommendedName>
    <alternativeName>
        <fullName evidence="13">Serpin A8</fullName>
    </alternativeName>
</protein>
<gene>
    <name evidence="18" type="ORF">APTSU1_000902900</name>
</gene>
<evidence type="ECO:0000256" key="9">
    <source>
        <dbReference type="ARBA" id="ARBA00023180"/>
    </source>
</evidence>
<dbReference type="Gene3D" id="3.30.497.10">
    <property type="entry name" value="Antithrombin, subunit I, domain 2"/>
    <property type="match status" value="2"/>
</dbReference>
<dbReference type="Gene3D" id="2.30.39.10">
    <property type="entry name" value="Alpha-1-antitrypsin, domain 1"/>
    <property type="match status" value="2"/>
</dbReference>
<evidence type="ECO:0000256" key="11">
    <source>
        <dbReference type="ARBA" id="ARBA00029380"/>
    </source>
</evidence>
<accession>A0ABQ0F3N3</accession>
<evidence type="ECO:0000256" key="2">
    <source>
        <dbReference type="ARBA" id="ARBA00004613"/>
    </source>
</evidence>
<dbReference type="PRINTS" id="PR00654">
    <property type="entry name" value="ANGIOTENSNGN"/>
</dbReference>
<evidence type="ECO:0000256" key="4">
    <source>
        <dbReference type="ARBA" id="ARBA00015105"/>
    </source>
</evidence>
<comment type="subcellular location">
    <subcellularLocation>
        <location evidence="2">Secreted</location>
    </subcellularLocation>
</comment>
<evidence type="ECO:0000259" key="17">
    <source>
        <dbReference type="SMART" id="SM00093"/>
    </source>
</evidence>
<evidence type="ECO:0000256" key="1">
    <source>
        <dbReference type="ARBA" id="ARBA00002747"/>
    </source>
</evidence>
<evidence type="ECO:0000256" key="6">
    <source>
        <dbReference type="ARBA" id="ARBA00022729"/>
    </source>
</evidence>
<dbReference type="CDD" id="cd02054">
    <property type="entry name" value="serpinA8_AGT"/>
    <property type="match status" value="1"/>
</dbReference>
<keyword evidence="7" id="KW-0838">Vasoactive</keyword>
<comment type="function">
    <text evidence="14">Acts directly on vascular smooth muscle as a potent vasoconstrictor, affects cardiac contractility and heart rate through its action on the sympathetic nervous system, and alters renal sodium and water absorption through its ability to stimulate the zona glomerulosa cells of the adrenal cortex to synthesize and secrete aldosterone. Acts by binding to angiotensin receptors AGTR1 and AGTR2. Also binds the DEAR/FBXW7-AS1 receptor.</text>
</comment>
<dbReference type="Pfam" id="PF00079">
    <property type="entry name" value="Serpin"/>
    <property type="match status" value="2"/>
</dbReference>
<keyword evidence="6 16" id="KW-0732">Signal</keyword>
<keyword evidence="8" id="KW-1015">Disulfide bond</keyword>
<evidence type="ECO:0000313" key="18">
    <source>
        <dbReference type="EMBL" id="GAB1293797.1"/>
    </source>
</evidence>
<keyword evidence="19" id="KW-1185">Reference proteome</keyword>
<dbReference type="InterPro" id="IPR023796">
    <property type="entry name" value="Serpin_dom"/>
</dbReference>
<feature type="chain" id="PRO_5045314887" description="Angiotensinogen" evidence="16">
    <location>
        <begin position="25"/>
        <end position="513"/>
    </location>
</feature>
<name>A0ABQ0F3N3_APOSI</name>
<dbReference type="PANTHER" id="PTHR11461:SF13">
    <property type="entry name" value="ANGIOTENSINOGEN"/>
    <property type="match status" value="1"/>
</dbReference>
<keyword evidence="9" id="KW-0325">Glycoprotein</keyword>
<dbReference type="InterPro" id="IPR000227">
    <property type="entry name" value="Angiotensinogen"/>
</dbReference>
<dbReference type="SMART" id="SM00093">
    <property type="entry name" value="SERPIN"/>
    <property type="match status" value="1"/>
</dbReference>
<dbReference type="PANTHER" id="PTHR11461">
    <property type="entry name" value="SERINE PROTEASE INHIBITOR, SERPIN"/>
    <property type="match status" value="1"/>
</dbReference>
<dbReference type="InterPro" id="IPR036186">
    <property type="entry name" value="Serpin_sf"/>
</dbReference>